<evidence type="ECO:0000313" key="3">
    <source>
        <dbReference type="Proteomes" id="UP000002748"/>
    </source>
</evidence>
<dbReference type="GeneID" id="25989525"/>
<organism evidence="2 3">
    <name type="scientific">Trichosporon asahii var. asahii (strain ATCC 90039 / CBS 2479 / JCM 2466 / KCTC 7840 / NBRC 103889/ NCYC 2677 / UAMH 7654)</name>
    <name type="common">Yeast</name>
    <dbReference type="NCBI Taxonomy" id="1186058"/>
    <lineage>
        <taxon>Eukaryota</taxon>
        <taxon>Fungi</taxon>
        <taxon>Dikarya</taxon>
        <taxon>Basidiomycota</taxon>
        <taxon>Agaricomycotina</taxon>
        <taxon>Tremellomycetes</taxon>
        <taxon>Trichosporonales</taxon>
        <taxon>Trichosporonaceae</taxon>
        <taxon>Trichosporon</taxon>
    </lineage>
</organism>
<evidence type="ECO:0000313" key="2">
    <source>
        <dbReference type="EMBL" id="EJT45567.1"/>
    </source>
</evidence>
<dbReference type="KEGG" id="tasa:A1Q1_06013"/>
<sequence>MLFVPLVTSALALLGPAAGAPLDANTVAQAEPHSDETSVNADVTLLPRKESPTLQAFLDRISDDPLDNDEAYVTKVMEACQDRWRNHNIFIFHRSRGFTWAVEDPDRALEATATHNYLFNEERFGVVVFKTAGWLQKSGDGGYGNWRVSGNFNRDDDSLFTFGPVK</sequence>
<comment type="caution">
    <text evidence="2">The sequence shown here is derived from an EMBL/GenBank/DDBJ whole genome shotgun (WGS) entry which is preliminary data.</text>
</comment>
<dbReference type="VEuPathDB" id="FungiDB:A1Q1_06013"/>
<reference evidence="2 3" key="1">
    <citation type="journal article" date="2012" name="Eukaryot. Cell">
        <title>Draft genome sequence of CBS 2479, the standard type strain of Trichosporon asahii.</title>
        <authorList>
            <person name="Yang R.Y."/>
            <person name="Li H.T."/>
            <person name="Zhu H."/>
            <person name="Zhou G.P."/>
            <person name="Wang M."/>
            <person name="Wang L."/>
        </authorList>
    </citation>
    <scope>NUCLEOTIDE SEQUENCE [LARGE SCALE GENOMIC DNA]</scope>
    <source>
        <strain evidence="3">ATCC 90039 / CBS 2479 / JCM 2466 / KCTC 7840 / NCYC 2677 / UAMH 7654</strain>
    </source>
</reference>
<name>J6ES75_TRIAS</name>
<dbReference type="AlphaFoldDB" id="J6ES75"/>
<gene>
    <name evidence="2" type="ORF">A1Q1_06013</name>
</gene>
<dbReference type="Proteomes" id="UP000002748">
    <property type="component" value="Unassembled WGS sequence"/>
</dbReference>
<dbReference type="EMBL" id="ALBS01000324">
    <property type="protein sequence ID" value="EJT45567.1"/>
    <property type="molecule type" value="Genomic_DNA"/>
</dbReference>
<keyword evidence="1" id="KW-0732">Signal</keyword>
<accession>J6ES75</accession>
<dbReference type="HOGENOM" id="CLU_1603917_0_0_1"/>
<proteinExistence type="predicted"/>
<feature type="chain" id="PRO_5003787859" evidence="1">
    <location>
        <begin position="20"/>
        <end position="166"/>
    </location>
</feature>
<dbReference type="RefSeq" id="XP_014176697.1">
    <property type="nucleotide sequence ID" value="XM_014321222.1"/>
</dbReference>
<feature type="signal peptide" evidence="1">
    <location>
        <begin position="1"/>
        <end position="19"/>
    </location>
</feature>
<dbReference type="OrthoDB" id="3685327at2759"/>
<protein>
    <submittedName>
        <fullName evidence="2">Uncharacterized protein</fullName>
    </submittedName>
</protein>
<evidence type="ECO:0000256" key="1">
    <source>
        <dbReference type="SAM" id="SignalP"/>
    </source>
</evidence>